<name>A0ACA9N6P8_9GLOM</name>
<dbReference type="EMBL" id="CAJVQC010012177">
    <property type="protein sequence ID" value="CAG8635594.1"/>
    <property type="molecule type" value="Genomic_DNA"/>
</dbReference>
<keyword evidence="2" id="KW-1185">Reference proteome</keyword>
<evidence type="ECO:0000313" key="1">
    <source>
        <dbReference type="EMBL" id="CAG8635594.1"/>
    </source>
</evidence>
<dbReference type="Proteomes" id="UP000789920">
    <property type="component" value="Unassembled WGS sequence"/>
</dbReference>
<proteinExistence type="predicted"/>
<feature type="non-terminal residue" evidence="1">
    <location>
        <position position="924"/>
    </location>
</feature>
<accession>A0ACA9N6P8</accession>
<protein>
    <submittedName>
        <fullName evidence="1">29135_t:CDS:1</fullName>
    </submittedName>
</protein>
<organism evidence="1 2">
    <name type="scientific">Racocetra persica</name>
    <dbReference type="NCBI Taxonomy" id="160502"/>
    <lineage>
        <taxon>Eukaryota</taxon>
        <taxon>Fungi</taxon>
        <taxon>Fungi incertae sedis</taxon>
        <taxon>Mucoromycota</taxon>
        <taxon>Glomeromycotina</taxon>
        <taxon>Glomeromycetes</taxon>
        <taxon>Diversisporales</taxon>
        <taxon>Gigasporaceae</taxon>
        <taxon>Racocetra</taxon>
    </lineage>
</organism>
<sequence length="924" mass="107102">EMSSIKWLVISDEDEESQDNDTNVSRIRINVEEDATNLLCTKDDKIVNLVSIFGPARTGKSTLMNILAGVDNCEREIFTSSSATETVTTGVDIFEVFLPLKEFSKLNNNPEIDSDVLVGFVDTEGQGNKGDEFDLYLFSPILVTSKIVIFWWPEMFLVDKILNNLGAMTKSAQRITQDAQSQPQKGRRDKYKEHNTIRKLLNDSFESIGIWLFPLSDLSQSREKLLFEDFNENWKQTFKEMREKVSEQLSVNESKHSTGKPCTGRDIAEFTEVLCNALNNSETYTITSIFERMQITRAKTLAKNAKDYFHTLVYRYDINTMNVRYKVEGCNDEGIDAYLCKELEYFKKKLESEGLSNKIVKETCETYSESVRSITNEFKIQIASIAMEEQEFQDQVNTSVSNITLPLSKSILTKSLKELTKPLWCNFNNKQKLIVQNEIAHAKKITEDAQKDFRTFVSDMNPQYKVGGCDNVGIDAYLYEELENFEKNLEFENFSDKIAKETYETYSESVRLIVDGIKLKIANITIEVQTFKDQVNKSVSNIVLPLSKSILTKSFNEITQPLWSNFNNIVKDFPKKLVQQHRDILENSCRETEQHLMLKNEITHAKILAKNAYNEFRTLVNNMSPQYEVEGCDDKGINAYLYEELKNFKRKLESENFSDKIVNETHKAYSKSVHLMVNEIRMKIANITIEVQTFKDQVNKSVSKITLPLPKLDLTKSFKELTQPLWSNFNNIVKDFPKDLGQQHRDILENFCKETEQVLMVKNEITHAKIMAEDAYNDFRALVNNMNPQYEVEGCDDKGISAYLYEELKNFRRKLEFENFSDKVANETYETYRKSVHQIANATKVKIANIIIEQHQDNLENFCREIEQLLILKNKEKIDEIISIAQNKLKENLEKSAKKLNNRLPMKDEKFESEWSILFKENKD</sequence>
<gene>
    <name evidence="1" type="ORF">RPERSI_LOCUS7278</name>
</gene>
<comment type="caution">
    <text evidence="1">The sequence shown here is derived from an EMBL/GenBank/DDBJ whole genome shotgun (WGS) entry which is preliminary data.</text>
</comment>
<feature type="non-terminal residue" evidence="1">
    <location>
        <position position="1"/>
    </location>
</feature>
<reference evidence="1" key="1">
    <citation type="submission" date="2021-06" db="EMBL/GenBank/DDBJ databases">
        <authorList>
            <person name="Kallberg Y."/>
            <person name="Tangrot J."/>
            <person name="Rosling A."/>
        </authorList>
    </citation>
    <scope>NUCLEOTIDE SEQUENCE</scope>
    <source>
        <strain evidence="1">MA461A</strain>
    </source>
</reference>
<evidence type="ECO:0000313" key="2">
    <source>
        <dbReference type="Proteomes" id="UP000789920"/>
    </source>
</evidence>